<dbReference type="EMBL" id="JAZAQF010000094">
    <property type="protein sequence ID" value="MFG3819556.1"/>
    <property type="molecule type" value="Genomic_DNA"/>
</dbReference>
<keyword evidence="3" id="KW-1185">Reference proteome</keyword>
<sequence length="464" mass="49667">MVWASWLLAGIVGAQGLPPGTPAPSPRPNLRPQEVRSLPGRLDAVPVLNSNSPEIVQQAGILLSTFPPAGMRSPEAHLNQVFQGRFDIFAHHIAKAEATGPDGAIDLRSLYVGIVLGNADPNRSATVRVLQGASYLSQPDAPFIALPPMVDNPIGQVYSGPGSRAVDWVLRGRRQADLPDRVTIPPGETIVLTSLPIPVRSLNPPLNGRSTLLRLDSDRPVYAATLARFAQATPDGEEQPPTEADWRSTLTTGTLSGPREPVPTPPGAPGPLRYGRVAGVAIGSRWRAIVTDGPNNPRLSIPAPGAAFSYGVSTLVAGRLGTEQVQTAPIVARYPDTAWAAHGNYGIEYDLTLPLHNPTAQPQTVAIALETPVKFDAPAPGLQFFDPLPNSVFFRGTVRIRYPDDRGLPQTRYVHLVQRRGEPGQPLAMVQLPPQGDRLVQVSLIYPPDATPPQVLTLQTLINP</sequence>
<feature type="region of interest" description="Disordered" evidence="1">
    <location>
        <begin position="229"/>
        <end position="272"/>
    </location>
</feature>
<organism evidence="2 3">
    <name type="scientific">Limnothrix redekei LRLZ20PSL1</name>
    <dbReference type="NCBI Taxonomy" id="3112953"/>
    <lineage>
        <taxon>Bacteria</taxon>
        <taxon>Bacillati</taxon>
        <taxon>Cyanobacteriota</taxon>
        <taxon>Cyanophyceae</taxon>
        <taxon>Pseudanabaenales</taxon>
        <taxon>Pseudanabaenaceae</taxon>
        <taxon>Limnothrix</taxon>
    </lineage>
</organism>
<feature type="compositionally biased region" description="Pro residues" evidence="1">
    <location>
        <begin position="260"/>
        <end position="269"/>
    </location>
</feature>
<evidence type="ECO:0000313" key="3">
    <source>
        <dbReference type="Proteomes" id="UP001604335"/>
    </source>
</evidence>
<accession>A0ABW7CIE1</accession>
<dbReference type="Proteomes" id="UP001604335">
    <property type="component" value="Unassembled WGS sequence"/>
</dbReference>
<dbReference type="Pfam" id="PF11850">
    <property type="entry name" value="DUF3370"/>
    <property type="match status" value="1"/>
</dbReference>
<dbReference type="RefSeq" id="WP_393015523.1">
    <property type="nucleotide sequence ID" value="NZ_JAZAQF010000094.1"/>
</dbReference>
<evidence type="ECO:0000313" key="2">
    <source>
        <dbReference type="EMBL" id="MFG3819556.1"/>
    </source>
</evidence>
<dbReference type="InterPro" id="IPR021801">
    <property type="entry name" value="DUF3370"/>
</dbReference>
<comment type="caution">
    <text evidence="2">The sequence shown here is derived from an EMBL/GenBank/DDBJ whole genome shotgun (WGS) entry which is preliminary data.</text>
</comment>
<proteinExistence type="predicted"/>
<evidence type="ECO:0000256" key="1">
    <source>
        <dbReference type="SAM" id="MobiDB-lite"/>
    </source>
</evidence>
<name>A0ABW7CIE1_9CYAN</name>
<gene>
    <name evidence="2" type="ORF">VPK24_18070</name>
</gene>
<protein>
    <submittedName>
        <fullName evidence="2">DUF3370 domain-containing protein</fullName>
    </submittedName>
</protein>
<reference evidence="3" key="1">
    <citation type="journal article" date="2024" name="Algal Res.">
        <title>Biochemical, toxicological and genomic investigation of a high-biomass producing Limnothrix strain isolated from Italian shallow drinking water reservoir.</title>
        <authorList>
            <person name="Simonazzi M."/>
            <person name="Shishido T.K."/>
            <person name="Delbaje E."/>
            <person name="Wahlsten M."/>
            <person name="Fewer D.P."/>
            <person name="Sivonen K."/>
            <person name="Pezzolesi L."/>
            <person name="Pistocchi R."/>
        </authorList>
    </citation>
    <scope>NUCLEOTIDE SEQUENCE [LARGE SCALE GENOMIC DNA]</scope>
    <source>
        <strain evidence="3">LRLZ20PSL1</strain>
    </source>
</reference>